<gene>
    <name evidence="1" type="ORF">DCAF_LOCUS2724</name>
</gene>
<reference evidence="1 2" key="1">
    <citation type="submission" date="2024-01" db="EMBL/GenBank/DDBJ databases">
        <authorList>
            <person name="Waweru B."/>
        </authorList>
    </citation>
    <scope>NUCLEOTIDE SEQUENCE [LARGE SCALE GENOMIC DNA]</scope>
</reference>
<evidence type="ECO:0000313" key="2">
    <source>
        <dbReference type="Proteomes" id="UP001314170"/>
    </source>
</evidence>
<protein>
    <recommendedName>
        <fullName evidence="3">Galectin</fullName>
    </recommendedName>
</protein>
<name>A0AAV1QTG1_9ROSI</name>
<organism evidence="1 2">
    <name type="scientific">Dovyalis caffra</name>
    <dbReference type="NCBI Taxonomy" id="77055"/>
    <lineage>
        <taxon>Eukaryota</taxon>
        <taxon>Viridiplantae</taxon>
        <taxon>Streptophyta</taxon>
        <taxon>Embryophyta</taxon>
        <taxon>Tracheophyta</taxon>
        <taxon>Spermatophyta</taxon>
        <taxon>Magnoliopsida</taxon>
        <taxon>eudicotyledons</taxon>
        <taxon>Gunneridae</taxon>
        <taxon>Pentapetalae</taxon>
        <taxon>rosids</taxon>
        <taxon>fabids</taxon>
        <taxon>Malpighiales</taxon>
        <taxon>Salicaceae</taxon>
        <taxon>Flacourtieae</taxon>
        <taxon>Dovyalis</taxon>
    </lineage>
</organism>
<evidence type="ECO:0008006" key="3">
    <source>
        <dbReference type="Google" id="ProtNLM"/>
    </source>
</evidence>
<dbReference type="Proteomes" id="UP001314170">
    <property type="component" value="Unassembled WGS sequence"/>
</dbReference>
<dbReference type="AlphaFoldDB" id="A0AAV1QTG1"/>
<accession>A0AAV1QTG1</accession>
<dbReference type="EMBL" id="CAWUPB010000826">
    <property type="protein sequence ID" value="CAK7325052.1"/>
    <property type="molecule type" value="Genomic_DNA"/>
</dbReference>
<keyword evidence="2" id="KW-1185">Reference proteome</keyword>
<evidence type="ECO:0000313" key="1">
    <source>
        <dbReference type="EMBL" id="CAK7325052.1"/>
    </source>
</evidence>
<comment type="caution">
    <text evidence="1">The sequence shown here is derived from an EMBL/GenBank/DDBJ whole genome shotgun (WGS) entry which is preliminary data.</text>
</comment>
<sequence>MAHRGFRPKEQEEKEACIFFPTFKRETIFLLNFKLSLFDEIMDPYAHPWNFLSRLNSQTISAQTRGYEDSPMLPLAIILKRASSASALSLRVTIFPFLFLGCKKISMPIEVSRGEEGTINFANAHSFQVWGPSILQMHIHSKSHHVKMKALLKPSLKDRSRIEITTNFHSLGKFGIG</sequence>
<proteinExistence type="predicted"/>